<evidence type="ECO:0000313" key="2">
    <source>
        <dbReference type="Proteomes" id="UP000694428"/>
    </source>
</evidence>
<dbReference type="Proteomes" id="UP000694428">
    <property type="component" value="Unplaced"/>
</dbReference>
<sequence>MICTANGYILFFEIPSARDKYLYEPMYPKGSPHIKGTPHYKEEQCAPSLNVEMKKVLDLQASITRYVH</sequence>
<name>A0A8C9LBH8_PAVCR</name>
<keyword evidence="2" id="KW-1185">Reference proteome</keyword>
<proteinExistence type="predicted"/>
<reference evidence="1" key="1">
    <citation type="submission" date="2025-08" db="UniProtKB">
        <authorList>
            <consortium name="Ensembl"/>
        </authorList>
    </citation>
    <scope>IDENTIFICATION</scope>
</reference>
<dbReference type="Ensembl" id="ENSPSTT00000015791.1">
    <property type="protein sequence ID" value="ENSPSTP00000015045.1"/>
    <property type="gene ID" value="ENSPSTG00000010668.1"/>
</dbReference>
<dbReference type="AlphaFoldDB" id="A0A8C9LBH8"/>
<reference evidence="1" key="2">
    <citation type="submission" date="2025-09" db="UniProtKB">
        <authorList>
            <consortium name="Ensembl"/>
        </authorList>
    </citation>
    <scope>IDENTIFICATION</scope>
</reference>
<evidence type="ECO:0000313" key="1">
    <source>
        <dbReference type="Ensembl" id="ENSPSTP00000015045.1"/>
    </source>
</evidence>
<protein>
    <submittedName>
        <fullName evidence="1">Uncharacterized protein</fullName>
    </submittedName>
</protein>
<organism evidence="1 2">
    <name type="scientific">Pavo cristatus</name>
    <name type="common">Indian peafowl</name>
    <name type="synonym">Blue peafowl</name>
    <dbReference type="NCBI Taxonomy" id="9049"/>
    <lineage>
        <taxon>Eukaryota</taxon>
        <taxon>Metazoa</taxon>
        <taxon>Chordata</taxon>
        <taxon>Craniata</taxon>
        <taxon>Vertebrata</taxon>
        <taxon>Euteleostomi</taxon>
        <taxon>Archelosauria</taxon>
        <taxon>Archosauria</taxon>
        <taxon>Dinosauria</taxon>
        <taxon>Saurischia</taxon>
        <taxon>Theropoda</taxon>
        <taxon>Coelurosauria</taxon>
        <taxon>Aves</taxon>
        <taxon>Neognathae</taxon>
        <taxon>Galloanserae</taxon>
        <taxon>Galliformes</taxon>
        <taxon>Phasianidae</taxon>
        <taxon>Phasianinae</taxon>
        <taxon>Pavo</taxon>
    </lineage>
</organism>
<accession>A0A8C9LBH8</accession>